<organism evidence="2 3">
    <name type="scientific">Oopsacas minuta</name>
    <dbReference type="NCBI Taxonomy" id="111878"/>
    <lineage>
        <taxon>Eukaryota</taxon>
        <taxon>Metazoa</taxon>
        <taxon>Porifera</taxon>
        <taxon>Hexactinellida</taxon>
        <taxon>Hexasterophora</taxon>
        <taxon>Lyssacinosida</taxon>
        <taxon>Leucopsacidae</taxon>
        <taxon>Oopsacas</taxon>
    </lineage>
</organism>
<reference evidence="2 3" key="1">
    <citation type="journal article" date="2023" name="BMC Biol.">
        <title>The compact genome of the sponge Oopsacas minuta (Hexactinellida) is lacking key metazoan core genes.</title>
        <authorList>
            <person name="Santini S."/>
            <person name="Schenkelaars Q."/>
            <person name="Jourda C."/>
            <person name="Duchesne M."/>
            <person name="Belahbib H."/>
            <person name="Rocher C."/>
            <person name="Selva M."/>
            <person name="Riesgo A."/>
            <person name="Vervoort M."/>
            <person name="Leys S.P."/>
            <person name="Kodjabachian L."/>
            <person name="Le Bivic A."/>
            <person name="Borchiellini C."/>
            <person name="Claverie J.M."/>
            <person name="Renard E."/>
        </authorList>
    </citation>
    <scope>NUCLEOTIDE SEQUENCE [LARGE SCALE GENOMIC DNA]</scope>
    <source>
        <strain evidence="2">SPO-2</strain>
    </source>
</reference>
<feature type="compositionally biased region" description="Polar residues" evidence="1">
    <location>
        <begin position="107"/>
        <end position="120"/>
    </location>
</feature>
<dbReference type="Proteomes" id="UP001165289">
    <property type="component" value="Unassembled WGS sequence"/>
</dbReference>
<feature type="region of interest" description="Disordered" evidence="1">
    <location>
        <begin position="107"/>
        <end position="140"/>
    </location>
</feature>
<comment type="caution">
    <text evidence="2">The sequence shown here is derived from an EMBL/GenBank/DDBJ whole genome shotgun (WGS) entry which is preliminary data.</text>
</comment>
<dbReference type="AlphaFoldDB" id="A0AAV7KFD9"/>
<proteinExistence type="predicted"/>
<accession>A0AAV7KFD9</accession>
<dbReference type="EMBL" id="JAKMXF010000066">
    <property type="protein sequence ID" value="KAI6659081.1"/>
    <property type="molecule type" value="Genomic_DNA"/>
</dbReference>
<feature type="compositionally biased region" description="Basic and acidic residues" evidence="1">
    <location>
        <begin position="126"/>
        <end position="140"/>
    </location>
</feature>
<evidence type="ECO:0000313" key="3">
    <source>
        <dbReference type="Proteomes" id="UP001165289"/>
    </source>
</evidence>
<evidence type="ECO:0000256" key="1">
    <source>
        <dbReference type="SAM" id="MobiDB-lite"/>
    </source>
</evidence>
<name>A0AAV7KFD9_9METZ</name>
<gene>
    <name evidence="2" type="ORF">LOD99_14757</name>
</gene>
<sequence length="336" mass="37987">MSKTYYQLLYNTANAQKVLPKSLANTFLSEQLEGIGSKNALAGAGDFKTSAKDAAILHHKVEHYAKEALGNLNQLQSRQIGVRRMFDKHNQILENEKEELLNLKPQTVTRGGMRTSQTGFSSRSSSAERRRTTSGREENLRSESRCAFGIDLSQYLVSTVVKKKKVEEQLKRDSLLTQSRSGLTGSKSKLMSPSKVNVFSGVGAGTIQVDDPKKKAQEARQKKVDGFLKLLDQPFIQMDLGLKGPAAFNEFYSLSLDNLVVEEQQYTNLLSELKSIPENDELAKNFNQRSTERRTERKYASQLEIEFDKIKNTRYIRDFHPFQKEGGPDTNSEEFM</sequence>
<evidence type="ECO:0000313" key="2">
    <source>
        <dbReference type="EMBL" id="KAI6659081.1"/>
    </source>
</evidence>
<keyword evidence="3" id="KW-1185">Reference proteome</keyword>
<protein>
    <submittedName>
        <fullName evidence="2">Uncharacterized protein</fullName>
    </submittedName>
</protein>